<dbReference type="EMBL" id="HBGF01000961">
    <property type="protein sequence ID" value="CAD9088877.1"/>
    <property type="molecule type" value="Transcribed_RNA"/>
</dbReference>
<dbReference type="AlphaFoldDB" id="A0A7S1PL18"/>
<dbReference type="PANTHER" id="PTHR10410">
    <property type="entry name" value="EUKARYOTIC TRANSLATION INITIATION FACTOR 3 -RELATED"/>
    <property type="match status" value="1"/>
</dbReference>
<feature type="coiled-coil region" evidence="1">
    <location>
        <begin position="244"/>
        <end position="271"/>
    </location>
</feature>
<organism evidence="3">
    <name type="scientific">Neobodo designis</name>
    <name type="common">Flagellated protozoan</name>
    <name type="synonym">Bodo designis</name>
    <dbReference type="NCBI Taxonomy" id="312471"/>
    <lineage>
        <taxon>Eukaryota</taxon>
        <taxon>Discoba</taxon>
        <taxon>Euglenozoa</taxon>
        <taxon>Kinetoplastea</taxon>
        <taxon>Metakinetoplastina</taxon>
        <taxon>Neobodonida</taxon>
        <taxon>Neobodo</taxon>
    </lineage>
</organism>
<dbReference type="SMART" id="SM00232">
    <property type="entry name" value="JAB_MPN"/>
    <property type="match status" value="1"/>
</dbReference>
<feature type="domain" description="MPN" evidence="2">
    <location>
        <begin position="6"/>
        <end position="147"/>
    </location>
</feature>
<dbReference type="InterPro" id="IPR000555">
    <property type="entry name" value="JAMM/MPN+_dom"/>
</dbReference>
<dbReference type="Gene3D" id="3.40.140.10">
    <property type="entry name" value="Cytidine Deaminase, domain 2"/>
    <property type="match status" value="1"/>
</dbReference>
<accession>A0A7S1PL18</accession>
<keyword evidence="1" id="KW-0175">Coiled coil</keyword>
<evidence type="ECO:0000256" key="1">
    <source>
        <dbReference type="SAM" id="Coils"/>
    </source>
</evidence>
<evidence type="ECO:0000259" key="2">
    <source>
        <dbReference type="PROSITE" id="PS50249"/>
    </source>
</evidence>
<name>A0A7S1PL18_NEODS</name>
<dbReference type="SUPFAM" id="SSF102712">
    <property type="entry name" value="JAB1/MPN domain"/>
    <property type="match status" value="1"/>
</dbReference>
<reference evidence="3" key="1">
    <citation type="submission" date="2021-01" db="EMBL/GenBank/DDBJ databases">
        <authorList>
            <person name="Corre E."/>
            <person name="Pelletier E."/>
            <person name="Niang G."/>
            <person name="Scheremetjew M."/>
            <person name="Finn R."/>
            <person name="Kale V."/>
            <person name="Holt S."/>
            <person name="Cochrane G."/>
            <person name="Meng A."/>
            <person name="Brown T."/>
            <person name="Cohen L."/>
        </authorList>
    </citation>
    <scope>NUCLEOTIDE SEQUENCE</scope>
    <source>
        <strain evidence="3">CCAP 1951/1</strain>
    </source>
</reference>
<dbReference type="Pfam" id="PF01398">
    <property type="entry name" value="JAB"/>
    <property type="match status" value="1"/>
</dbReference>
<gene>
    <name evidence="3" type="ORF">NDES1114_LOCUS677</name>
</gene>
<proteinExistence type="predicted"/>
<sequence length="274" mass="29465">MALVDVLVTEEVYHACLQQALSTEREEILGMLMGRITPDGRAVVWGSSVVPRIDKRPDRVEIPTDQLCKVTDEAEVMSAVVGQKTRVIGWYHSHPHITPYPSAVDLATQATCQLMERCWVGLIFSVFNTDKKSQRQRITLHSFATLVDGSGQQHHLKVPVSVVPASYVMAQPPPGLSVVSKMPELLAAETTAACGKARRRVESAGSTQALQLFDALAGMAVTETTFMVSQLLVDDAGESACGIAQALERRNAEAEAVVASLEAEAAALEAELAG</sequence>
<dbReference type="InterPro" id="IPR050242">
    <property type="entry name" value="JAMM_MPN+_peptidase_M67A"/>
</dbReference>
<dbReference type="PROSITE" id="PS50249">
    <property type="entry name" value="MPN"/>
    <property type="match status" value="1"/>
</dbReference>
<dbReference type="InterPro" id="IPR037518">
    <property type="entry name" value="MPN"/>
</dbReference>
<dbReference type="GO" id="GO:0008237">
    <property type="term" value="F:metallopeptidase activity"/>
    <property type="evidence" value="ECO:0007669"/>
    <property type="project" value="InterPro"/>
</dbReference>
<evidence type="ECO:0000313" key="3">
    <source>
        <dbReference type="EMBL" id="CAD9088877.1"/>
    </source>
</evidence>
<protein>
    <recommendedName>
        <fullName evidence="2">MPN domain-containing protein</fullName>
    </recommendedName>
</protein>